<reference evidence="1 2" key="1">
    <citation type="journal article" date="2018" name="Sci. Rep.">
        <title>Genomic signatures of local adaptation to the degree of environmental predictability in rotifers.</title>
        <authorList>
            <person name="Franch-Gras L."/>
            <person name="Hahn C."/>
            <person name="Garcia-Roger E.M."/>
            <person name="Carmona M.J."/>
            <person name="Serra M."/>
            <person name="Gomez A."/>
        </authorList>
    </citation>
    <scope>NUCLEOTIDE SEQUENCE [LARGE SCALE GENOMIC DNA]</scope>
    <source>
        <strain evidence="1">HYR1</strain>
    </source>
</reference>
<sequence length="63" mass="7333">MAHMDQENLKIACIDILSTLIFESLCNKECEEKVSNEVCFNSLVSIQKNLNNFFTKRDRLFGF</sequence>
<proteinExistence type="predicted"/>
<keyword evidence="2" id="KW-1185">Reference proteome</keyword>
<dbReference type="Proteomes" id="UP000276133">
    <property type="component" value="Unassembled WGS sequence"/>
</dbReference>
<accession>A0A3M7S6A0</accession>
<evidence type="ECO:0000313" key="1">
    <source>
        <dbReference type="EMBL" id="RNA31353.1"/>
    </source>
</evidence>
<comment type="caution">
    <text evidence="1">The sequence shown here is derived from an EMBL/GenBank/DDBJ whole genome shotgun (WGS) entry which is preliminary data.</text>
</comment>
<protein>
    <submittedName>
        <fullName evidence="1">Uncharacterized protein</fullName>
    </submittedName>
</protein>
<dbReference type="AlphaFoldDB" id="A0A3M7S6A0"/>
<evidence type="ECO:0000313" key="2">
    <source>
        <dbReference type="Proteomes" id="UP000276133"/>
    </source>
</evidence>
<organism evidence="1 2">
    <name type="scientific">Brachionus plicatilis</name>
    <name type="common">Marine rotifer</name>
    <name type="synonym">Brachionus muelleri</name>
    <dbReference type="NCBI Taxonomy" id="10195"/>
    <lineage>
        <taxon>Eukaryota</taxon>
        <taxon>Metazoa</taxon>
        <taxon>Spiralia</taxon>
        <taxon>Gnathifera</taxon>
        <taxon>Rotifera</taxon>
        <taxon>Eurotatoria</taxon>
        <taxon>Monogononta</taxon>
        <taxon>Pseudotrocha</taxon>
        <taxon>Ploima</taxon>
        <taxon>Brachionidae</taxon>
        <taxon>Brachionus</taxon>
    </lineage>
</organism>
<name>A0A3M7S6A0_BRAPC</name>
<gene>
    <name evidence="1" type="ORF">BpHYR1_037465</name>
</gene>
<dbReference type="EMBL" id="REGN01001951">
    <property type="protein sequence ID" value="RNA31353.1"/>
    <property type="molecule type" value="Genomic_DNA"/>
</dbReference>